<reference evidence="1 2" key="1">
    <citation type="journal article" date="2023" name="Commun. Biol.">
        <title>Reorganization of the ancestral sex-determining regions during the evolution of trioecy in Pleodorina starrii.</title>
        <authorList>
            <person name="Takahashi K."/>
            <person name="Suzuki S."/>
            <person name="Kawai-Toyooka H."/>
            <person name="Yamamoto K."/>
            <person name="Hamaji T."/>
            <person name="Ootsuki R."/>
            <person name="Yamaguchi H."/>
            <person name="Kawachi M."/>
            <person name="Higashiyama T."/>
            <person name="Nozaki H."/>
        </authorList>
    </citation>
    <scope>NUCLEOTIDE SEQUENCE [LARGE SCALE GENOMIC DNA]</scope>
    <source>
        <strain evidence="1 2">NIES-4479</strain>
    </source>
</reference>
<protein>
    <submittedName>
        <fullName evidence="1">Uncharacterized protein</fullName>
    </submittedName>
</protein>
<dbReference type="Proteomes" id="UP001165080">
    <property type="component" value="Unassembled WGS sequence"/>
</dbReference>
<dbReference type="AlphaFoldDB" id="A0A9W6BCK5"/>
<evidence type="ECO:0000313" key="2">
    <source>
        <dbReference type="Proteomes" id="UP001165080"/>
    </source>
</evidence>
<sequence>MISKSALLKHPKTVLSVGLSDSWTDTVEYLWCHFTDVKICQSMLDWLGITMTQLQTKK</sequence>
<keyword evidence="2" id="KW-1185">Reference proteome</keyword>
<accession>A0A9W6BCK5</accession>
<comment type="caution">
    <text evidence="1">The sequence shown here is derived from an EMBL/GenBank/DDBJ whole genome shotgun (WGS) entry which is preliminary data.</text>
</comment>
<organism evidence="1 2">
    <name type="scientific">Pleodorina starrii</name>
    <dbReference type="NCBI Taxonomy" id="330485"/>
    <lineage>
        <taxon>Eukaryota</taxon>
        <taxon>Viridiplantae</taxon>
        <taxon>Chlorophyta</taxon>
        <taxon>core chlorophytes</taxon>
        <taxon>Chlorophyceae</taxon>
        <taxon>CS clade</taxon>
        <taxon>Chlamydomonadales</taxon>
        <taxon>Volvocaceae</taxon>
        <taxon>Pleodorina</taxon>
    </lineage>
</organism>
<evidence type="ECO:0000313" key="1">
    <source>
        <dbReference type="EMBL" id="GLC49533.1"/>
    </source>
</evidence>
<proteinExistence type="predicted"/>
<dbReference type="EMBL" id="BRXU01000002">
    <property type="protein sequence ID" value="GLC49533.1"/>
    <property type="molecule type" value="Genomic_DNA"/>
</dbReference>
<gene>
    <name evidence="1" type="primary">PLESTMB000785</name>
    <name evidence="1" type="ORF">PLESTB_000234300</name>
</gene>
<feature type="non-terminal residue" evidence="1">
    <location>
        <position position="1"/>
    </location>
</feature>
<name>A0A9W6BCK5_9CHLO</name>